<protein>
    <submittedName>
        <fullName evidence="5">Helix-turn-helix domain-containing protein</fullName>
    </submittedName>
</protein>
<evidence type="ECO:0000313" key="6">
    <source>
        <dbReference type="Proteomes" id="UP001230496"/>
    </source>
</evidence>
<organism evidence="5 6">
    <name type="scientific">Marivirga salinarum</name>
    <dbReference type="NCBI Taxonomy" id="3059078"/>
    <lineage>
        <taxon>Bacteria</taxon>
        <taxon>Pseudomonadati</taxon>
        <taxon>Bacteroidota</taxon>
        <taxon>Cytophagia</taxon>
        <taxon>Cytophagales</taxon>
        <taxon>Marivirgaceae</taxon>
        <taxon>Marivirga</taxon>
    </lineage>
</organism>
<dbReference type="InterPro" id="IPR018060">
    <property type="entry name" value="HTH_AraC"/>
</dbReference>
<dbReference type="AlphaFoldDB" id="A0AA49GAF7"/>
<dbReference type="Pfam" id="PF12833">
    <property type="entry name" value="HTH_18"/>
    <property type="match status" value="1"/>
</dbReference>
<evidence type="ECO:0000256" key="2">
    <source>
        <dbReference type="ARBA" id="ARBA00023125"/>
    </source>
</evidence>
<evidence type="ECO:0000313" key="5">
    <source>
        <dbReference type="EMBL" id="WKK75075.2"/>
    </source>
</evidence>
<dbReference type="EMBL" id="CP129971">
    <property type="protein sequence ID" value="WKK75075.2"/>
    <property type="molecule type" value="Genomic_DNA"/>
</dbReference>
<dbReference type="Gene3D" id="1.10.10.60">
    <property type="entry name" value="Homeodomain-like"/>
    <property type="match status" value="1"/>
</dbReference>
<proteinExistence type="predicted"/>
<keyword evidence="1" id="KW-0805">Transcription regulation</keyword>
<keyword evidence="2" id="KW-0238">DNA-binding</keyword>
<dbReference type="PROSITE" id="PS01124">
    <property type="entry name" value="HTH_ARAC_FAMILY_2"/>
    <property type="match status" value="1"/>
</dbReference>
<keyword evidence="3" id="KW-0804">Transcription</keyword>
<evidence type="ECO:0000259" key="4">
    <source>
        <dbReference type="PROSITE" id="PS01124"/>
    </source>
</evidence>
<dbReference type="Proteomes" id="UP001230496">
    <property type="component" value="Chromosome"/>
</dbReference>
<dbReference type="RefSeq" id="WP_308347044.1">
    <property type="nucleotide sequence ID" value="NZ_CP129971.1"/>
</dbReference>
<dbReference type="PANTHER" id="PTHR46796">
    <property type="entry name" value="HTH-TYPE TRANSCRIPTIONAL ACTIVATOR RHAS-RELATED"/>
    <property type="match status" value="1"/>
</dbReference>
<dbReference type="InterPro" id="IPR050204">
    <property type="entry name" value="AraC_XylS_family_regulators"/>
</dbReference>
<dbReference type="PANTHER" id="PTHR46796:SF13">
    <property type="entry name" value="HTH-TYPE TRANSCRIPTIONAL ACTIVATOR RHAS"/>
    <property type="match status" value="1"/>
</dbReference>
<dbReference type="GO" id="GO:0043565">
    <property type="term" value="F:sequence-specific DNA binding"/>
    <property type="evidence" value="ECO:0007669"/>
    <property type="project" value="InterPro"/>
</dbReference>
<name>A0AA49GAF7_9BACT</name>
<reference evidence="5 6" key="1">
    <citation type="submission" date="2023-08" db="EMBL/GenBank/DDBJ databases">
        <title>Comparative genomics and taxonomic characterization of three novel marine species of genus Marivirga.</title>
        <authorList>
            <person name="Muhammad N."/>
            <person name="Kim S.-G."/>
        </authorList>
    </citation>
    <scope>NUCLEOTIDE SEQUENCE [LARGE SCALE GENOMIC DNA]</scope>
    <source>
        <strain evidence="5 6">BDSF4-3</strain>
    </source>
</reference>
<accession>A0AA49GAF7</accession>
<evidence type="ECO:0000256" key="1">
    <source>
        <dbReference type="ARBA" id="ARBA00023015"/>
    </source>
</evidence>
<dbReference type="SMART" id="SM00342">
    <property type="entry name" value="HTH_ARAC"/>
    <property type="match status" value="1"/>
</dbReference>
<evidence type="ECO:0000256" key="3">
    <source>
        <dbReference type="ARBA" id="ARBA00023163"/>
    </source>
</evidence>
<dbReference type="GO" id="GO:0003700">
    <property type="term" value="F:DNA-binding transcription factor activity"/>
    <property type="evidence" value="ECO:0007669"/>
    <property type="project" value="InterPro"/>
</dbReference>
<feature type="domain" description="HTH araC/xylS-type" evidence="4">
    <location>
        <begin position="156"/>
        <end position="257"/>
    </location>
</feature>
<sequence>MDSINFKSIQYEEPTKALSPYVKFYLSLSFEAPDSPLWIPADRRNQILILKRGKVKLNTEISTYEQAKISVRHCFDTPLEVRFSSGMVEVIAIEFTPVGLHYLFDFDMKKNLNQIVRYKSSNHDIHFDEVNRTNFKSALDRALLMQLSNSKKKYSTEILAAIQLAEKSKGKYEIAVVPQSVGMHPKTFYRFFKKYTGLTPKRYFSITQFESAILEIIKNQSVDRMDLVTKSGYYDQSHLIKAIQKFSGSTPDQINNLDSNWIQFLLQNNLYH</sequence>
<gene>
    <name evidence="5" type="ORF">QYS49_26140</name>
</gene>
<dbReference type="KEGG" id="msaa:QYS49_26140"/>
<keyword evidence="6" id="KW-1185">Reference proteome</keyword>